<feature type="chain" id="PRO_5026853332" evidence="2">
    <location>
        <begin position="20"/>
        <end position="765"/>
    </location>
</feature>
<dbReference type="Pfam" id="PF18962">
    <property type="entry name" value="Por_Secre_tail"/>
    <property type="match status" value="1"/>
</dbReference>
<keyword evidence="1 2" id="KW-0732">Signal</keyword>
<reference evidence="4 5" key="1">
    <citation type="submission" date="2019-10" db="EMBL/GenBank/DDBJ databases">
        <title>Genome sequence of Phaeocystidibacter marisrubri JCM30614 (type strain).</title>
        <authorList>
            <person name="Bowman J.P."/>
        </authorList>
    </citation>
    <scope>NUCLEOTIDE SEQUENCE [LARGE SCALE GENOMIC DNA]</scope>
    <source>
        <strain evidence="4 5">JCM 30614</strain>
    </source>
</reference>
<evidence type="ECO:0000259" key="3">
    <source>
        <dbReference type="Pfam" id="PF18962"/>
    </source>
</evidence>
<dbReference type="InterPro" id="IPR026444">
    <property type="entry name" value="Secre_tail"/>
</dbReference>
<dbReference type="AlphaFoldDB" id="A0A6L3ZD78"/>
<comment type="caution">
    <text evidence="4">The sequence shown here is derived from an EMBL/GenBank/DDBJ whole genome shotgun (WGS) entry which is preliminary data.</text>
</comment>
<keyword evidence="5" id="KW-1185">Reference proteome</keyword>
<accession>A0A6L3ZD78</accession>
<dbReference type="NCBIfam" id="TIGR04183">
    <property type="entry name" value="Por_Secre_tail"/>
    <property type="match status" value="1"/>
</dbReference>
<protein>
    <submittedName>
        <fullName evidence="4">T9SS type A sorting domain-containing protein</fullName>
    </submittedName>
</protein>
<evidence type="ECO:0000256" key="2">
    <source>
        <dbReference type="SAM" id="SignalP"/>
    </source>
</evidence>
<proteinExistence type="predicted"/>
<gene>
    <name evidence="4" type="ORF">F8C82_13860</name>
</gene>
<evidence type="ECO:0000313" key="5">
    <source>
        <dbReference type="Proteomes" id="UP000484164"/>
    </source>
</evidence>
<dbReference type="EMBL" id="WBVQ01000003">
    <property type="protein sequence ID" value="KAB2815178.1"/>
    <property type="molecule type" value="Genomic_DNA"/>
</dbReference>
<name>A0A6L3ZD78_9FLAO</name>
<dbReference type="OrthoDB" id="667194at2"/>
<dbReference type="Proteomes" id="UP000484164">
    <property type="component" value="Unassembled WGS sequence"/>
</dbReference>
<sequence>MKKLVLATFSLLFSLSALANHYVGGQIYWDAVGNGKYVFYLDRIEQCNMGFPPMHRTLKARVSGVSISVRLQNTYQMWSNCACSNSTLQVQHFMSDTISFSLGSATFDDIYYEECCRSTTMMNTSDVGIVVTSRFYNTGVNHSSARFDLVEMQNSSQSDEIHLRVSTPQADSTHFVKSTPVVGVFGSTFSYATYNSGFSATNQVSSAEMLDQAGLFKGNTTTTGLYAISLQSDQFLPGGLKTAEIKLETILSVTPLASVTNNSPDDTTLVLSGNWQSINTTGYSTTAQPGDSLHLRFLSIDTDLDSNFQPQTITASMKGDLNPGTNGVSFFPQYPQSSLSSSYSNNVEFLWEVPAGMSPGIYNFNVQFVDDYCDQPGQTVIPIEVTIPGFTLKTDSLATCTGKSVAMASPRGGAVYSWTPTTGLSSPSSPVTDASPSSSTLYTITVDGIVAGEYYVDVVGSGAPIASTASATSIEITNPERYENHAFHYGYVPVSFNDTVLNTQATGMYHIVGQKLNCFETSSQVTLGQDTLQSFYMLSKNRGWDEYVIFDSADTYDMSLRIGSDTKYIFARQFIIPGVQLYGANAGVDLEVRGDAGYVDTIPGVMYGGHSMLFELPSNESFTLVAHFILHFTGDSIQIPLMQNRTLPYANGYYFVTAVNGSLNGSPLYNDIVPFFIKGGTGVGVSEWEGEEFVIYPQPAQSQLTLEGVGEGAEYTLYSITGAAVSEGILTGDQTISVEDLPSGVYVIQVVEDGRVSSQKIQVQR</sequence>
<evidence type="ECO:0000256" key="1">
    <source>
        <dbReference type="ARBA" id="ARBA00022729"/>
    </source>
</evidence>
<dbReference type="RefSeq" id="WP_151694214.1">
    <property type="nucleotide sequence ID" value="NZ_BMGX01000001.1"/>
</dbReference>
<evidence type="ECO:0000313" key="4">
    <source>
        <dbReference type="EMBL" id="KAB2815178.1"/>
    </source>
</evidence>
<feature type="domain" description="Secretion system C-terminal sorting" evidence="3">
    <location>
        <begin position="695"/>
        <end position="763"/>
    </location>
</feature>
<feature type="signal peptide" evidence="2">
    <location>
        <begin position="1"/>
        <end position="19"/>
    </location>
</feature>
<organism evidence="4 5">
    <name type="scientific">Phaeocystidibacter marisrubri</name>
    <dbReference type="NCBI Taxonomy" id="1577780"/>
    <lineage>
        <taxon>Bacteria</taxon>
        <taxon>Pseudomonadati</taxon>
        <taxon>Bacteroidota</taxon>
        <taxon>Flavobacteriia</taxon>
        <taxon>Flavobacteriales</taxon>
        <taxon>Phaeocystidibacteraceae</taxon>
        <taxon>Phaeocystidibacter</taxon>
    </lineage>
</organism>